<proteinExistence type="predicted"/>
<feature type="chain" id="PRO_5035885241" evidence="1">
    <location>
        <begin position="16"/>
        <end position="63"/>
    </location>
</feature>
<reference evidence="2" key="1">
    <citation type="submission" date="2020-06" db="EMBL/GenBank/DDBJ databases">
        <title>WGS assembly of Ceratodon purpureus strain R40.</title>
        <authorList>
            <person name="Carey S.B."/>
            <person name="Jenkins J."/>
            <person name="Shu S."/>
            <person name="Lovell J.T."/>
            <person name="Sreedasyam A."/>
            <person name="Maumus F."/>
            <person name="Tiley G.P."/>
            <person name="Fernandez-Pozo N."/>
            <person name="Barry K."/>
            <person name="Chen C."/>
            <person name="Wang M."/>
            <person name="Lipzen A."/>
            <person name="Daum C."/>
            <person name="Saski C.A."/>
            <person name="Payton A.C."/>
            <person name="Mcbreen J.C."/>
            <person name="Conrad R.E."/>
            <person name="Kollar L.M."/>
            <person name="Olsson S."/>
            <person name="Huttunen S."/>
            <person name="Landis J.B."/>
            <person name="Wickett N.J."/>
            <person name="Johnson M.G."/>
            <person name="Rensing S.A."/>
            <person name="Grimwood J."/>
            <person name="Schmutz J."/>
            <person name="Mcdaniel S.F."/>
        </authorList>
    </citation>
    <scope>NUCLEOTIDE SEQUENCE</scope>
    <source>
        <strain evidence="2">R40</strain>
    </source>
</reference>
<name>A0A8T0HV33_CERPU</name>
<organism evidence="2 3">
    <name type="scientific">Ceratodon purpureus</name>
    <name type="common">Fire moss</name>
    <name type="synonym">Dicranum purpureum</name>
    <dbReference type="NCBI Taxonomy" id="3225"/>
    <lineage>
        <taxon>Eukaryota</taxon>
        <taxon>Viridiplantae</taxon>
        <taxon>Streptophyta</taxon>
        <taxon>Embryophyta</taxon>
        <taxon>Bryophyta</taxon>
        <taxon>Bryophytina</taxon>
        <taxon>Bryopsida</taxon>
        <taxon>Dicranidae</taxon>
        <taxon>Pseudoditrichales</taxon>
        <taxon>Ditrichaceae</taxon>
        <taxon>Ceratodon</taxon>
    </lineage>
</organism>
<evidence type="ECO:0000256" key="1">
    <source>
        <dbReference type="SAM" id="SignalP"/>
    </source>
</evidence>
<dbReference type="AlphaFoldDB" id="A0A8T0HV33"/>
<protein>
    <submittedName>
        <fullName evidence="2">Uncharacterized protein</fullName>
    </submittedName>
</protein>
<gene>
    <name evidence="2" type="ORF">KC19_VG297200</name>
</gene>
<evidence type="ECO:0000313" key="2">
    <source>
        <dbReference type="EMBL" id="KAG0574854.1"/>
    </source>
</evidence>
<comment type="caution">
    <text evidence="2">The sequence shown here is derived from an EMBL/GenBank/DDBJ whole genome shotgun (WGS) entry which is preliminary data.</text>
</comment>
<keyword evidence="1" id="KW-0732">Signal</keyword>
<dbReference type="EMBL" id="CM026426">
    <property type="protein sequence ID" value="KAG0574854.1"/>
    <property type="molecule type" value="Genomic_DNA"/>
</dbReference>
<feature type="signal peptide" evidence="1">
    <location>
        <begin position="1"/>
        <end position="15"/>
    </location>
</feature>
<evidence type="ECO:0000313" key="3">
    <source>
        <dbReference type="Proteomes" id="UP000822688"/>
    </source>
</evidence>
<accession>A0A8T0HV33</accession>
<sequence>MLFFLLTTGSSPVSASCSAGTFTFSENTKLTKLRLPMSVIIHVNLNYLSTLIHSIRSLTDAEQ</sequence>
<dbReference type="Proteomes" id="UP000822688">
    <property type="component" value="Chromosome V"/>
</dbReference>
<keyword evidence="3" id="KW-1185">Reference proteome</keyword>